<sequence length="105" mass="12561">MEQEDSKKKLKRTNSANQRYTFPAKCYDKGDLPFLPYDERFRYAKIKRQICKRSHMIKVAADADMVNSVALRSRGFEVSADRWRWRRERKALPCIGEKSQKRFIN</sequence>
<evidence type="ECO:0000313" key="1">
    <source>
        <dbReference type="EMBL" id="KAG8181333.1"/>
    </source>
</evidence>
<comment type="caution">
    <text evidence="1">The sequence shown here is derived from an EMBL/GenBank/DDBJ whole genome shotgun (WGS) entry which is preliminary data.</text>
</comment>
<gene>
    <name evidence="1" type="ORF">JTE90_017502</name>
</gene>
<name>A0AAV6UCA1_9ARAC</name>
<evidence type="ECO:0000313" key="2">
    <source>
        <dbReference type="Proteomes" id="UP000827092"/>
    </source>
</evidence>
<dbReference type="EMBL" id="JAFNEN010000521">
    <property type="protein sequence ID" value="KAG8181333.1"/>
    <property type="molecule type" value="Genomic_DNA"/>
</dbReference>
<dbReference type="Proteomes" id="UP000827092">
    <property type="component" value="Unassembled WGS sequence"/>
</dbReference>
<dbReference type="AlphaFoldDB" id="A0AAV6UCA1"/>
<accession>A0AAV6UCA1</accession>
<proteinExistence type="predicted"/>
<organism evidence="1 2">
    <name type="scientific">Oedothorax gibbosus</name>
    <dbReference type="NCBI Taxonomy" id="931172"/>
    <lineage>
        <taxon>Eukaryota</taxon>
        <taxon>Metazoa</taxon>
        <taxon>Ecdysozoa</taxon>
        <taxon>Arthropoda</taxon>
        <taxon>Chelicerata</taxon>
        <taxon>Arachnida</taxon>
        <taxon>Araneae</taxon>
        <taxon>Araneomorphae</taxon>
        <taxon>Entelegynae</taxon>
        <taxon>Araneoidea</taxon>
        <taxon>Linyphiidae</taxon>
        <taxon>Erigoninae</taxon>
        <taxon>Oedothorax</taxon>
    </lineage>
</organism>
<keyword evidence="2" id="KW-1185">Reference proteome</keyword>
<reference evidence="1 2" key="1">
    <citation type="journal article" date="2022" name="Nat. Ecol. Evol.">
        <title>A masculinizing supergene underlies an exaggerated male reproductive morph in a spider.</title>
        <authorList>
            <person name="Hendrickx F."/>
            <person name="De Corte Z."/>
            <person name="Sonet G."/>
            <person name="Van Belleghem S.M."/>
            <person name="Kostlbacher S."/>
            <person name="Vangestel C."/>
        </authorList>
    </citation>
    <scope>NUCLEOTIDE SEQUENCE [LARGE SCALE GENOMIC DNA]</scope>
    <source>
        <strain evidence="1">W744_W776</strain>
    </source>
</reference>
<protein>
    <submittedName>
        <fullName evidence="1">Uncharacterized protein</fullName>
    </submittedName>
</protein>